<evidence type="ECO:0000256" key="11">
    <source>
        <dbReference type="SAM" id="MobiDB-lite"/>
    </source>
</evidence>
<evidence type="ECO:0000256" key="2">
    <source>
        <dbReference type="ARBA" id="ARBA00004496"/>
    </source>
</evidence>
<dbReference type="SFLD" id="SFLDG01062">
    <property type="entry name" value="methyltransferase_(Class_A)"/>
    <property type="match status" value="1"/>
</dbReference>
<dbReference type="GO" id="GO:0005737">
    <property type="term" value="C:cytoplasm"/>
    <property type="evidence" value="ECO:0007669"/>
    <property type="project" value="UniProtKB-SubCell"/>
</dbReference>
<feature type="region of interest" description="Disordered" evidence="11">
    <location>
        <begin position="1"/>
        <end position="39"/>
    </location>
</feature>
<keyword evidence="8" id="KW-0479">Metal-binding</keyword>
<keyword evidence="5" id="KW-0489">Methyltransferase</keyword>
<dbReference type="InterPro" id="IPR004383">
    <property type="entry name" value="rRNA_lsu_MTrfase_RlmN/Cfr"/>
</dbReference>
<keyword evidence="14" id="KW-1185">Reference proteome</keyword>
<keyword evidence="6" id="KW-0808">Transferase</keyword>
<keyword evidence="9" id="KW-0408">Iron</keyword>
<evidence type="ECO:0000313" key="13">
    <source>
        <dbReference type="EMBL" id="KAL1507764.1"/>
    </source>
</evidence>
<dbReference type="InterPro" id="IPR013785">
    <property type="entry name" value="Aldolase_TIM"/>
</dbReference>
<evidence type="ECO:0000313" key="14">
    <source>
        <dbReference type="Proteomes" id="UP001515480"/>
    </source>
</evidence>
<name>A0AB34IVX7_PRYPA</name>
<dbReference type="GO" id="GO:0008173">
    <property type="term" value="F:RNA methyltransferase activity"/>
    <property type="evidence" value="ECO:0007669"/>
    <property type="project" value="InterPro"/>
</dbReference>
<evidence type="ECO:0000256" key="9">
    <source>
        <dbReference type="ARBA" id="ARBA00023004"/>
    </source>
</evidence>
<keyword evidence="3" id="KW-0004">4Fe-4S</keyword>
<reference evidence="13 14" key="1">
    <citation type="journal article" date="2024" name="Science">
        <title>Giant polyketide synthase enzymes in the biosynthesis of giant marine polyether toxins.</title>
        <authorList>
            <person name="Fallon T.R."/>
            <person name="Shende V.V."/>
            <person name="Wierzbicki I.H."/>
            <person name="Pendleton A.L."/>
            <person name="Watervoot N.F."/>
            <person name="Auber R.P."/>
            <person name="Gonzalez D.J."/>
            <person name="Wisecaver J.H."/>
            <person name="Moore B.S."/>
        </authorList>
    </citation>
    <scope>NUCLEOTIDE SEQUENCE [LARGE SCALE GENOMIC DNA]</scope>
    <source>
        <strain evidence="13 14">12B1</strain>
    </source>
</reference>
<dbReference type="InterPro" id="IPR007197">
    <property type="entry name" value="rSAM"/>
</dbReference>
<comment type="cofactor">
    <cofactor evidence="1">
        <name>[4Fe-4S] cluster</name>
        <dbReference type="ChEBI" id="CHEBI:49883"/>
    </cofactor>
</comment>
<evidence type="ECO:0000256" key="5">
    <source>
        <dbReference type="ARBA" id="ARBA00022603"/>
    </source>
</evidence>
<dbReference type="SUPFAM" id="SSF102114">
    <property type="entry name" value="Radical SAM enzymes"/>
    <property type="match status" value="1"/>
</dbReference>
<evidence type="ECO:0000259" key="12">
    <source>
        <dbReference type="PROSITE" id="PS51918"/>
    </source>
</evidence>
<dbReference type="AlphaFoldDB" id="A0AB34IVX7"/>
<dbReference type="GO" id="GO:0030488">
    <property type="term" value="P:tRNA methylation"/>
    <property type="evidence" value="ECO:0007669"/>
    <property type="project" value="TreeGrafter"/>
</dbReference>
<dbReference type="Proteomes" id="UP001515480">
    <property type="component" value="Unassembled WGS sequence"/>
</dbReference>
<protein>
    <recommendedName>
        <fullName evidence="12">Radical SAM core domain-containing protein</fullName>
    </recommendedName>
</protein>
<proteinExistence type="predicted"/>
<dbReference type="SFLD" id="SFLDS00029">
    <property type="entry name" value="Radical_SAM"/>
    <property type="match status" value="1"/>
</dbReference>
<evidence type="ECO:0000256" key="1">
    <source>
        <dbReference type="ARBA" id="ARBA00001966"/>
    </source>
</evidence>
<accession>A0AB34IVX7</accession>
<dbReference type="InterPro" id="IPR058240">
    <property type="entry name" value="rSAM_sf"/>
</dbReference>
<dbReference type="EMBL" id="JBGBPQ010000017">
    <property type="protein sequence ID" value="KAL1507764.1"/>
    <property type="molecule type" value="Genomic_DNA"/>
</dbReference>
<feature type="domain" description="Radical SAM core" evidence="12">
    <location>
        <begin position="222"/>
        <end position="456"/>
    </location>
</feature>
<dbReference type="GO" id="GO:0046872">
    <property type="term" value="F:metal ion binding"/>
    <property type="evidence" value="ECO:0007669"/>
    <property type="project" value="UniProtKB-KW"/>
</dbReference>
<dbReference type="InterPro" id="IPR040072">
    <property type="entry name" value="Methyltransferase_A"/>
</dbReference>
<dbReference type="GO" id="GO:0070475">
    <property type="term" value="P:rRNA base methylation"/>
    <property type="evidence" value="ECO:0007669"/>
    <property type="project" value="TreeGrafter"/>
</dbReference>
<gene>
    <name evidence="13" type="ORF">AB1Y20_007374</name>
</gene>
<evidence type="ECO:0000256" key="4">
    <source>
        <dbReference type="ARBA" id="ARBA00022490"/>
    </source>
</evidence>
<dbReference type="CDD" id="cd01335">
    <property type="entry name" value="Radical_SAM"/>
    <property type="match status" value="1"/>
</dbReference>
<keyword evidence="10" id="KW-0411">Iron-sulfur</keyword>
<evidence type="ECO:0000256" key="7">
    <source>
        <dbReference type="ARBA" id="ARBA00022691"/>
    </source>
</evidence>
<keyword evidence="7" id="KW-0949">S-adenosyl-L-methionine</keyword>
<dbReference type="GO" id="GO:0051539">
    <property type="term" value="F:4 iron, 4 sulfur cluster binding"/>
    <property type="evidence" value="ECO:0007669"/>
    <property type="project" value="UniProtKB-KW"/>
</dbReference>
<evidence type="ECO:0000256" key="6">
    <source>
        <dbReference type="ARBA" id="ARBA00022679"/>
    </source>
</evidence>
<keyword evidence="4" id="KW-0963">Cytoplasm</keyword>
<organism evidence="13 14">
    <name type="scientific">Prymnesium parvum</name>
    <name type="common">Toxic golden alga</name>
    <dbReference type="NCBI Taxonomy" id="97485"/>
    <lineage>
        <taxon>Eukaryota</taxon>
        <taxon>Haptista</taxon>
        <taxon>Haptophyta</taxon>
        <taxon>Prymnesiophyceae</taxon>
        <taxon>Prymnesiales</taxon>
        <taxon>Prymnesiaceae</taxon>
        <taxon>Prymnesium</taxon>
    </lineage>
</organism>
<sequence length="484" mass="51426">MEDCACGSTRKEVSGAGGEGFEKVGPDGTPTGEPSRADEKGLVARCDAPPSGASWPRFVLTAVLALLRALLSALLHAARANPRPLLAAPPSPTPPPPSAACDGVEDDPAIAPEDGLPPEHLLEHTADSLAARVSARLGRGGSLARAVYREYCGGGGACGWAEEVRRAARPLAARVRGLCDTTPPLALEAGAAPPAAGETEKYVLRAADGAEVEMVAMPAPGVEAGWSLCVSTQVGCRMGCTFCETGRMGLLRNLTVAEVVAQLAVARFALRLRVANVVFMGMGEPLDNVDVLIRSIRVMIDPLGFCLPLKNITVSTSGEAKNVYTLVDALPSVRMAFSIHSGDEAMRSRLMPINRRVPLAEFAEAMRYYLRKTKRRITIQYVLLAGENDSASEAATLAAFLRTVGPAARFHVNLIPYNEQSKPRYRTPSHQACVAFKVALMQEGYFAKIRETRGDAKMAACGQVLPARLEFKSSCTHVPAVIIS</sequence>
<comment type="subcellular location">
    <subcellularLocation>
        <location evidence="2">Cytoplasm</location>
    </subcellularLocation>
</comment>
<dbReference type="SFLD" id="SFLDF00275">
    <property type="entry name" value="adenosine_C2_methyltransferase"/>
    <property type="match status" value="1"/>
</dbReference>
<comment type="caution">
    <text evidence="13">The sequence shown here is derived from an EMBL/GenBank/DDBJ whole genome shotgun (WGS) entry which is preliminary data.</text>
</comment>
<dbReference type="Pfam" id="PF04055">
    <property type="entry name" value="Radical_SAM"/>
    <property type="match status" value="1"/>
</dbReference>
<evidence type="ECO:0000256" key="3">
    <source>
        <dbReference type="ARBA" id="ARBA00022485"/>
    </source>
</evidence>
<dbReference type="PROSITE" id="PS51918">
    <property type="entry name" value="RADICAL_SAM"/>
    <property type="match status" value="1"/>
</dbReference>
<dbReference type="Gene3D" id="3.20.20.70">
    <property type="entry name" value="Aldolase class I"/>
    <property type="match status" value="1"/>
</dbReference>
<evidence type="ECO:0000256" key="8">
    <source>
        <dbReference type="ARBA" id="ARBA00022723"/>
    </source>
</evidence>
<evidence type="ECO:0000256" key="10">
    <source>
        <dbReference type="ARBA" id="ARBA00023014"/>
    </source>
</evidence>
<dbReference type="PANTHER" id="PTHR30544:SF5">
    <property type="entry name" value="RADICAL SAM CORE DOMAIN-CONTAINING PROTEIN"/>
    <property type="match status" value="1"/>
</dbReference>
<dbReference type="PANTHER" id="PTHR30544">
    <property type="entry name" value="23S RRNA METHYLTRANSFERASE"/>
    <property type="match status" value="1"/>
</dbReference>